<dbReference type="RefSeq" id="WP_145378624.1">
    <property type="nucleotide sequence ID" value="NZ_CP036276.1"/>
</dbReference>
<organism evidence="1 2">
    <name type="scientific">Symmachiella dynata</name>
    <dbReference type="NCBI Taxonomy" id="2527995"/>
    <lineage>
        <taxon>Bacteria</taxon>
        <taxon>Pseudomonadati</taxon>
        <taxon>Planctomycetota</taxon>
        <taxon>Planctomycetia</taxon>
        <taxon>Planctomycetales</taxon>
        <taxon>Planctomycetaceae</taxon>
        <taxon>Symmachiella</taxon>
    </lineage>
</organism>
<reference evidence="1 2" key="1">
    <citation type="submission" date="2019-02" db="EMBL/GenBank/DDBJ databases">
        <title>Deep-cultivation of Planctomycetes and their phenomic and genomic characterization uncovers novel biology.</title>
        <authorList>
            <person name="Wiegand S."/>
            <person name="Jogler M."/>
            <person name="Boedeker C."/>
            <person name="Pinto D."/>
            <person name="Vollmers J."/>
            <person name="Rivas-Marin E."/>
            <person name="Kohn T."/>
            <person name="Peeters S.H."/>
            <person name="Heuer A."/>
            <person name="Rast P."/>
            <person name="Oberbeckmann S."/>
            <person name="Bunk B."/>
            <person name="Jeske O."/>
            <person name="Meyerdierks A."/>
            <person name="Storesund J.E."/>
            <person name="Kallscheuer N."/>
            <person name="Luecker S."/>
            <person name="Lage O.M."/>
            <person name="Pohl T."/>
            <person name="Merkel B.J."/>
            <person name="Hornburger P."/>
            <person name="Mueller R.-W."/>
            <person name="Bruemmer F."/>
            <person name="Labrenz M."/>
            <person name="Spormann A.M."/>
            <person name="Op den Camp H."/>
            <person name="Overmann J."/>
            <person name="Amann R."/>
            <person name="Jetten M.S.M."/>
            <person name="Mascher T."/>
            <person name="Medema M.H."/>
            <person name="Devos D.P."/>
            <person name="Kaster A.-K."/>
            <person name="Ovreas L."/>
            <person name="Rohde M."/>
            <person name="Galperin M.Y."/>
            <person name="Jogler C."/>
        </authorList>
    </citation>
    <scope>NUCLEOTIDE SEQUENCE [LARGE SCALE GENOMIC DNA]</scope>
    <source>
        <strain evidence="1 2">Mal52</strain>
    </source>
</reference>
<gene>
    <name evidence="1" type="ORF">Mal52_45980</name>
</gene>
<evidence type="ECO:0008006" key="3">
    <source>
        <dbReference type="Google" id="ProtNLM"/>
    </source>
</evidence>
<dbReference type="AlphaFoldDB" id="A0A517ZUE4"/>
<sequence length="706" mass="77779">MFSIHDTPHALCDGISRREVLRIGGLSTFGLTLPGLLQAKEQSSLVTDDPMFGRAKNVIYVWLQGGPPQHETFDPKPHAPLEIRGPFQPIQTRIPGENFCELLPRTARIAHKLAIVRSLATDNNIHSSSAYEVLTGYPYRGPNARTITPTDWPYFGSLVKKLKPSERLPALSTVWLPDIMRLNENVTPAGQTGGFLGRQWDPDRFKGDPNDPNFEIEGMNLTGIEPLRLNQRISLLKQFEQRFDTIERDRAADVYDTFQGQALDLLTSARVREAFRIQNEPDKVRDRYGRTKWGQCLLLARRMVEVGVRLVHVNWTREPGDSAVDNPMWDTHAQNADRVEDVLCPMFDVGFTALIDDLDQRGLLDETLVVAIGEFGRTPKINRSGGRDHWGPVFSFAMAGAGISEGQVYGASDKTGGYPARDRVSGGDVTATIFHLLGIDHTTRFKDTEGREHSLTGGQPIYGLMGNEPALKKPAIPGGNIARVPMYSTDLLLDKDLAGEMPLMPVTTGSRPKGWRAAPLPEGKPESAFAVRHIVSDDAHHVALGFGGETAVTIPADATALLAQEMRNPRAGSFQMTVRACVTAANEQAYQELFANHFRCRMVMFRFADGDKNPTKRQELGTLEFQPPFSPSGAPRYGSFELTHRLDSPAPGANFSIGRGLAIAVLLEKTSPGELNVPAGTPPVSLCIDHIDLRFDSRVINGDVQV</sequence>
<dbReference type="InterPro" id="IPR017850">
    <property type="entry name" value="Alkaline_phosphatase_core_sf"/>
</dbReference>
<proteinExistence type="predicted"/>
<dbReference type="Proteomes" id="UP000319383">
    <property type="component" value="Chromosome"/>
</dbReference>
<accession>A0A517ZUE4</accession>
<keyword evidence="2" id="KW-1185">Reference proteome</keyword>
<dbReference type="InterPro" id="IPR010869">
    <property type="entry name" value="DUF1501"/>
</dbReference>
<protein>
    <recommendedName>
        <fullName evidence="3">DUF1501 domain-containing protein</fullName>
    </recommendedName>
</protein>
<dbReference type="PANTHER" id="PTHR43737">
    <property type="entry name" value="BLL7424 PROTEIN"/>
    <property type="match status" value="1"/>
</dbReference>
<dbReference type="SUPFAM" id="SSF53649">
    <property type="entry name" value="Alkaline phosphatase-like"/>
    <property type="match status" value="1"/>
</dbReference>
<dbReference type="PANTHER" id="PTHR43737:SF1">
    <property type="entry name" value="DUF1501 DOMAIN-CONTAINING PROTEIN"/>
    <property type="match status" value="1"/>
</dbReference>
<dbReference type="EMBL" id="CP036276">
    <property type="protein sequence ID" value="QDU46101.1"/>
    <property type="molecule type" value="Genomic_DNA"/>
</dbReference>
<dbReference type="KEGG" id="sdyn:Mal52_45980"/>
<dbReference type="Pfam" id="PF07394">
    <property type="entry name" value="DUF1501"/>
    <property type="match status" value="1"/>
</dbReference>
<evidence type="ECO:0000313" key="1">
    <source>
        <dbReference type="EMBL" id="QDU46101.1"/>
    </source>
</evidence>
<name>A0A517ZUE4_9PLAN</name>
<evidence type="ECO:0000313" key="2">
    <source>
        <dbReference type="Proteomes" id="UP000319383"/>
    </source>
</evidence>